<feature type="region of interest" description="Disordered" evidence="12">
    <location>
        <begin position="73"/>
        <end position="93"/>
    </location>
</feature>
<evidence type="ECO:0000256" key="2">
    <source>
        <dbReference type="ARBA" id="ARBA00006991"/>
    </source>
</evidence>
<dbReference type="Pfam" id="PF00096">
    <property type="entry name" value="zf-C2H2"/>
    <property type="match status" value="3"/>
</dbReference>
<reference evidence="15" key="1">
    <citation type="submission" date="2025-08" db="UniProtKB">
        <authorList>
            <consortium name="RefSeq"/>
        </authorList>
    </citation>
    <scope>IDENTIFICATION</scope>
    <source>
        <tissue evidence="15">Whole organism</tissue>
    </source>
</reference>
<dbReference type="Proteomes" id="UP000504606">
    <property type="component" value="Unplaced"/>
</dbReference>
<dbReference type="AlphaFoldDB" id="A0A9C6XAL4"/>
<organism evidence="14 15">
    <name type="scientific">Frankliniella occidentalis</name>
    <name type="common">Western flower thrips</name>
    <name type="synonym">Euthrips occidentalis</name>
    <dbReference type="NCBI Taxonomy" id="133901"/>
    <lineage>
        <taxon>Eukaryota</taxon>
        <taxon>Metazoa</taxon>
        <taxon>Ecdysozoa</taxon>
        <taxon>Arthropoda</taxon>
        <taxon>Hexapoda</taxon>
        <taxon>Insecta</taxon>
        <taxon>Pterygota</taxon>
        <taxon>Neoptera</taxon>
        <taxon>Paraneoptera</taxon>
        <taxon>Thysanoptera</taxon>
        <taxon>Terebrantia</taxon>
        <taxon>Thripoidea</taxon>
        <taxon>Thripidae</taxon>
        <taxon>Frankliniella</taxon>
    </lineage>
</organism>
<name>A0A9C6XAL4_FRAOC</name>
<dbReference type="GO" id="GO:0000978">
    <property type="term" value="F:RNA polymerase II cis-regulatory region sequence-specific DNA binding"/>
    <property type="evidence" value="ECO:0007669"/>
    <property type="project" value="TreeGrafter"/>
</dbReference>
<keyword evidence="3" id="KW-0479">Metal-binding</keyword>
<evidence type="ECO:0000256" key="9">
    <source>
        <dbReference type="ARBA" id="ARBA00023163"/>
    </source>
</evidence>
<evidence type="ECO:0000256" key="10">
    <source>
        <dbReference type="ARBA" id="ARBA00023242"/>
    </source>
</evidence>
<evidence type="ECO:0000256" key="1">
    <source>
        <dbReference type="ARBA" id="ARBA00004123"/>
    </source>
</evidence>
<evidence type="ECO:0000313" key="14">
    <source>
        <dbReference type="Proteomes" id="UP000504606"/>
    </source>
</evidence>
<evidence type="ECO:0000313" key="15">
    <source>
        <dbReference type="RefSeq" id="XP_052132290.1"/>
    </source>
</evidence>
<dbReference type="Gene3D" id="3.30.160.60">
    <property type="entry name" value="Classic Zinc Finger"/>
    <property type="match status" value="3"/>
</dbReference>
<dbReference type="FunFam" id="3.30.160.60:FF:001480">
    <property type="entry name" value="Si:cabz01071911.3"/>
    <property type="match status" value="1"/>
</dbReference>
<feature type="compositionally biased region" description="Polar residues" evidence="12">
    <location>
        <begin position="40"/>
        <end position="54"/>
    </location>
</feature>
<dbReference type="GeneID" id="127751973"/>
<feature type="compositionally biased region" description="Basic and acidic residues" evidence="12">
    <location>
        <begin position="1"/>
        <end position="12"/>
    </location>
</feature>
<evidence type="ECO:0000259" key="13">
    <source>
        <dbReference type="PROSITE" id="PS50157"/>
    </source>
</evidence>
<evidence type="ECO:0000256" key="6">
    <source>
        <dbReference type="ARBA" id="ARBA00022833"/>
    </source>
</evidence>
<dbReference type="PANTHER" id="PTHR23235">
    <property type="entry name" value="KRUEPPEL-LIKE TRANSCRIPTION FACTOR"/>
    <property type="match status" value="1"/>
</dbReference>
<dbReference type="FunFam" id="3.30.160.60:FF:001370">
    <property type="entry name" value="Zinc finger protein"/>
    <property type="match status" value="1"/>
</dbReference>
<feature type="domain" description="C2H2-type" evidence="13">
    <location>
        <begin position="156"/>
        <end position="183"/>
    </location>
</feature>
<keyword evidence="6" id="KW-0862">Zinc</keyword>
<accession>A0A9C6XAL4</accession>
<keyword evidence="14" id="KW-1185">Reference proteome</keyword>
<evidence type="ECO:0000256" key="4">
    <source>
        <dbReference type="ARBA" id="ARBA00022737"/>
    </source>
</evidence>
<protein>
    <submittedName>
        <fullName evidence="15">Zinc finger protein 681-like</fullName>
    </submittedName>
</protein>
<keyword evidence="8" id="KW-0238">DNA-binding</keyword>
<comment type="subcellular location">
    <subcellularLocation>
        <location evidence="1">Nucleus</location>
    </subcellularLocation>
</comment>
<feature type="domain" description="C2H2-type" evidence="13">
    <location>
        <begin position="100"/>
        <end position="127"/>
    </location>
</feature>
<dbReference type="GO" id="GO:0000981">
    <property type="term" value="F:DNA-binding transcription factor activity, RNA polymerase II-specific"/>
    <property type="evidence" value="ECO:0007669"/>
    <property type="project" value="TreeGrafter"/>
</dbReference>
<feature type="compositionally biased region" description="Polar residues" evidence="12">
    <location>
        <begin position="75"/>
        <end position="93"/>
    </location>
</feature>
<dbReference type="PROSITE" id="PS00028">
    <property type="entry name" value="ZINC_FINGER_C2H2_1"/>
    <property type="match status" value="3"/>
</dbReference>
<comment type="similarity">
    <text evidence="2">Belongs to the krueppel C2H2-type zinc-finger protein family.</text>
</comment>
<evidence type="ECO:0000256" key="8">
    <source>
        <dbReference type="ARBA" id="ARBA00023125"/>
    </source>
</evidence>
<feature type="region of interest" description="Disordered" evidence="12">
    <location>
        <begin position="35"/>
        <end position="54"/>
    </location>
</feature>
<dbReference type="InterPro" id="IPR036236">
    <property type="entry name" value="Znf_C2H2_sf"/>
</dbReference>
<keyword evidence="9" id="KW-0804">Transcription</keyword>
<dbReference type="GO" id="GO:0008270">
    <property type="term" value="F:zinc ion binding"/>
    <property type="evidence" value="ECO:0007669"/>
    <property type="project" value="UniProtKB-KW"/>
</dbReference>
<feature type="region of interest" description="Disordered" evidence="12">
    <location>
        <begin position="1"/>
        <end position="30"/>
    </location>
</feature>
<dbReference type="RefSeq" id="XP_052132290.1">
    <property type="nucleotide sequence ID" value="XM_052276330.1"/>
</dbReference>
<keyword evidence="5 11" id="KW-0863">Zinc-finger</keyword>
<dbReference type="OrthoDB" id="427030at2759"/>
<dbReference type="PANTHER" id="PTHR23235:SF120">
    <property type="entry name" value="KRUPPEL-LIKE FACTOR 15"/>
    <property type="match status" value="1"/>
</dbReference>
<dbReference type="GO" id="GO:0005634">
    <property type="term" value="C:nucleus"/>
    <property type="evidence" value="ECO:0007669"/>
    <property type="project" value="UniProtKB-SubCell"/>
</dbReference>
<evidence type="ECO:0000256" key="11">
    <source>
        <dbReference type="PROSITE-ProRule" id="PRU00042"/>
    </source>
</evidence>
<dbReference type="InterPro" id="IPR013087">
    <property type="entry name" value="Znf_C2H2_type"/>
</dbReference>
<gene>
    <name evidence="15" type="primary">LOC127751973</name>
</gene>
<dbReference type="SUPFAM" id="SSF57667">
    <property type="entry name" value="beta-beta-alpha zinc fingers"/>
    <property type="match status" value="2"/>
</dbReference>
<keyword evidence="10" id="KW-0539">Nucleus</keyword>
<proteinExistence type="inferred from homology"/>
<evidence type="ECO:0000256" key="7">
    <source>
        <dbReference type="ARBA" id="ARBA00023015"/>
    </source>
</evidence>
<dbReference type="KEGG" id="foc:127751973"/>
<sequence>MLDKQCPVKDAARGGPGDGEIQPDQRDEGVAFSFDDANRQGDSTVDAQPKQNIQLDAQKPSLVLRKKQLVRKYTGSGSRSKSNRSAAVQANSSKRTGRSFQCEVCKKNFGRAFSLKRHIMYHNGEKPFSCDLCPSRFTEKIHLVNHMRIHTGEKPYKCDLCKTSFNKKFYLDVHMRRHTGEKPY</sequence>
<keyword evidence="7" id="KW-0805">Transcription regulation</keyword>
<evidence type="ECO:0000256" key="12">
    <source>
        <dbReference type="SAM" id="MobiDB-lite"/>
    </source>
</evidence>
<dbReference type="SMART" id="SM00355">
    <property type="entry name" value="ZnF_C2H2"/>
    <property type="match status" value="3"/>
</dbReference>
<evidence type="ECO:0000256" key="3">
    <source>
        <dbReference type="ARBA" id="ARBA00022723"/>
    </source>
</evidence>
<dbReference type="PROSITE" id="PS50157">
    <property type="entry name" value="ZINC_FINGER_C2H2_2"/>
    <property type="match status" value="3"/>
</dbReference>
<keyword evidence="4" id="KW-0677">Repeat</keyword>
<evidence type="ECO:0000256" key="5">
    <source>
        <dbReference type="ARBA" id="ARBA00022771"/>
    </source>
</evidence>
<feature type="non-terminal residue" evidence="15">
    <location>
        <position position="184"/>
    </location>
</feature>
<feature type="domain" description="C2H2-type" evidence="13">
    <location>
        <begin position="128"/>
        <end position="155"/>
    </location>
</feature>